<dbReference type="Proteomes" id="UP000430564">
    <property type="component" value="Unassembled WGS sequence"/>
</dbReference>
<proteinExistence type="predicted"/>
<name>A0A6I1EQX4_9BURK</name>
<accession>A0A6I1EQX4</accession>
<organism evidence="1 2">
    <name type="scientific">Sutterella seckii</name>
    <dbReference type="NCBI Taxonomy" id="1944635"/>
    <lineage>
        <taxon>Bacteria</taxon>
        <taxon>Pseudomonadati</taxon>
        <taxon>Pseudomonadota</taxon>
        <taxon>Betaproteobacteria</taxon>
        <taxon>Burkholderiales</taxon>
        <taxon>Sutterellaceae</taxon>
        <taxon>Sutterella</taxon>
    </lineage>
</organism>
<protein>
    <submittedName>
        <fullName evidence="1">Uncharacterized protein</fullName>
    </submittedName>
</protein>
<comment type="caution">
    <text evidence="1">The sequence shown here is derived from an EMBL/GenBank/DDBJ whole genome shotgun (WGS) entry which is preliminary data.</text>
</comment>
<reference evidence="1 2" key="1">
    <citation type="submission" date="2019-10" db="EMBL/GenBank/DDBJ databases">
        <title>Genome diversity of Sutterella seckii.</title>
        <authorList>
            <person name="Chaplin A.V."/>
            <person name="Sokolova S.R."/>
            <person name="Mosin K.A."/>
            <person name="Ivanova E.L."/>
            <person name="Kochetkova T.O."/>
            <person name="Goltsov A.Y."/>
            <person name="Trofimov D.Y."/>
            <person name="Efimov B.A."/>
        </authorList>
    </citation>
    <scope>NUCLEOTIDE SEQUENCE [LARGE SCALE GENOMIC DNA]</scope>
    <source>
        <strain evidence="1 2">ASD393</strain>
    </source>
</reference>
<dbReference type="RefSeq" id="WP_152157455.1">
    <property type="nucleotide sequence ID" value="NZ_WEHX01000003.1"/>
</dbReference>
<sequence length="155" mass="17425">MPGEIPPAAFTLEWRFVSDDSRGRFGVSESASGIQEPDYSRLPAGFRKENEGYQLLSDRIRRAQARECQRTLLMHSGTFTPEGWNHWQSGTYGKPSIPDAGDFSLTHAAGFAQRSWLLSRKKALAACSRDLMLNPLRPHQTRAKGMRRHASFTTS</sequence>
<evidence type="ECO:0000313" key="1">
    <source>
        <dbReference type="EMBL" id="KAB7662977.1"/>
    </source>
</evidence>
<dbReference type="AlphaFoldDB" id="A0A6I1EQX4"/>
<dbReference type="EMBL" id="WEHX01000003">
    <property type="protein sequence ID" value="KAB7662977.1"/>
    <property type="molecule type" value="Genomic_DNA"/>
</dbReference>
<gene>
    <name evidence="1" type="ORF">GBM95_01395</name>
</gene>
<evidence type="ECO:0000313" key="2">
    <source>
        <dbReference type="Proteomes" id="UP000430564"/>
    </source>
</evidence>